<sequence>MAAARPTVTVQSIDGEAAEQIALPAVFTAPIRPDIVLQVHTGIAKNARQPYAVSYKAGHQTSAESWASALPALVMARGHRIEQVAEVPLVIDDGAESVTKTAKAVAVLKTVGAYADAEKAKASRNIRRGKGKMRNRRYVNRKGPLVVYGTDSGIAKAFRNLPGVDVASVERLNLLQLAPGGHLGRFIIWTKSAFAKLDEIFGTVDKESVQKKGYKLPRAPMTNSDLTRLINSDEIQTVVRPPIQTKKGAPLKKNPLKNLGALLKLNPYAKTARRMELLAEAKRKVAKAEKLEKIRKGQPSGATKRSKEVKEVGKRFYKQMIASSDYIGEDYEVFNAWLGQQKKA</sequence>
<proteinExistence type="inferred from homology"/>
<keyword evidence="6" id="KW-1185">Reference proteome</keyword>
<comment type="similarity">
    <text evidence="1">Belongs to the universal ribosomal protein uL4 family.</text>
</comment>
<keyword evidence="2" id="KW-0689">Ribosomal protein</keyword>
<dbReference type="SUPFAM" id="SSF52166">
    <property type="entry name" value="Ribosomal protein L4"/>
    <property type="match status" value="1"/>
</dbReference>
<dbReference type="GO" id="GO:1990904">
    <property type="term" value="C:ribonucleoprotein complex"/>
    <property type="evidence" value="ECO:0007669"/>
    <property type="project" value="UniProtKB-KW"/>
</dbReference>
<dbReference type="InterPro" id="IPR025755">
    <property type="entry name" value="Ribos_uL4_C_dom"/>
</dbReference>
<keyword evidence="3" id="KW-0687">Ribonucleoprotein</keyword>
<dbReference type="InterPro" id="IPR023574">
    <property type="entry name" value="Ribosomal_uL4_dom_sf"/>
</dbReference>
<dbReference type="GO" id="GO:0005840">
    <property type="term" value="C:ribosome"/>
    <property type="evidence" value="ECO:0007669"/>
    <property type="project" value="UniProtKB-KW"/>
</dbReference>
<dbReference type="EMBL" id="JALJOR010000011">
    <property type="protein sequence ID" value="KAK9809167.1"/>
    <property type="molecule type" value="Genomic_DNA"/>
</dbReference>
<reference evidence="5 6" key="1">
    <citation type="journal article" date="2024" name="Nat. Commun.">
        <title>Phylogenomics reveals the evolutionary origins of lichenization in chlorophyte algae.</title>
        <authorList>
            <person name="Puginier C."/>
            <person name="Libourel C."/>
            <person name="Otte J."/>
            <person name="Skaloud P."/>
            <person name="Haon M."/>
            <person name="Grisel S."/>
            <person name="Petersen M."/>
            <person name="Berrin J.G."/>
            <person name="Delaux P.M."/>
            <person name="Dal Grande F."/>
            <person name="Keller J."/>
        </authorList>
    </citation>
    <scope>NUCLEOTIDE SEQUENCE [LARGE SCALE GENOMIC DNA]</scope>
    <source>
        <strain evidence="5 6">SAG 2043</strain>
    </source>
</reference>
<dbReference type="Proteomes" id="UP001489004">
    <property type="component" value="Unassembled WGS sequence"/>
</dbReference>
<dbReference type="InterPro" id="IPR002136">
    <property type="entry name" value="Ribosomal_uL4"/>
</dbReference>
<accession>A0AAW1PKW0</accession>
<dbReference type="GO" id="GO:0006412">
    <property type="term" value="P:translation"/>
    <property type="evidence" value="ECO:0007669"/>
    <property type="project" value="InterPro"/>
</dbReference>
<dbReference type="AlphaFoldDB" id="A0AAW1PKW0"/>
<dbReference type="GO" id="GO:0003735">
    <property type="term" value="F:structural constituent of ribosome"/>
    <property type="evidence" value="ECO:0007669"/>
    <property type="project" value="InterPro"/>
</dbReference>
<evidence type="ECO:0000256" key="2">
    <source>
        <dbReference type="ARBA" id="ARBA00022980"/>
    </source>
</evidence>
<organism evidence="5 6">
    <name type="scientific">[Myrmecia] bisecta</name>
    <dbReference type="NCBI Taxonomy" id="41462"/>
    <lineage>
        <taxon>Eukaryota</taxon>
        <taxon>Viridiplantae</taxon>
        <taxon>Chlorophyta</taxon>
        <taxon>core chlorophytes</taxon>
        <taxon>Trebouxiophyceae</taxon>
        <taxon>Trebouxiales</taxon>
        <taxon>Trebouxiaceae</taxon>
        <taxon>Myrmecia</taxon>
    </lineage>
</organism>
<name>A0AAW1PKW0_9CHLO</name>
<evidence type="ECO:0000256" key="1">
    <source>
        <dbReference type="ARBA" id="ARBA00010528"/>
    </source>
</evidence>
<evidence type="ECO:0000256" key="3">
    <source>
        <dbReference type="ARBA" id="ARBA00023274"/>
    </source>
</evidence>
<dbReference type="PANTHER" id="PTHR19431">
    <property type="entry name" value="60S RIBOSOMAL PROTEIN L4"/>
    <property type="match status" value="1"/>
</dbReference>
<dbReference type="Pfam" id="PF00573">
    <property type="entry name" value="Ribosomal_L4"/>
    <property type="match status" value="1"/>
</dbReference>
<dbReference type="Pfam" id="PF14374">
    <property type="entry name" value="Ribos_L4_asso_C"/>
    <property type="match status" value="1"/>
</dbReference>
<gene>
    <name evidence="5" type="ORF">WJX72_010554</name>
</gene>
<evidence type="ECO:0000313" key="5">
    <source>
        <dbReference type="EMBL" id="KAK9809167.1"/>
    </source>
</evidence>
<evidence type="ECO:0000313" key="6">
    <source>
        <dbReference type="Proteomes" id="UP001489004"/>
    </source>
</evidence>
<dbReference type="InterPro" id="IPR045240">
    <property type="entry name" value="Ribosomal_uL4_euk/arch"/>
</dbReference>
<comment type="caution">
    <text evidence="5">The sequence shown here is derived from an EMBL/GenBank/DDBJ whole genome shotgun (WGS) entry which is preliminary data.</text>
</comment>
<feature type="domain" description="Large ribosomal subunit protein uL4 C-terminal" evidence="4">
    <location>
        <begin position="212"/>
        <end position="284"/>
    </location>
</feature>
<dbReference type="Gene3D" id="3.40.1370.10">
    <property type="match status" value="2"/>
</dbReference>
<protein>
    <recommendedName>
        <fullName evidence="4">Large ribosomal subunit protein uL4 C-terminal domain-containing protein</fullName>
    </recommendedName>
</protein>
<evidence type="ECO:0000259" key="4">
    <source>
        <dbReference type="Pfam" id="PF14374"/>
    </source>
</evidence>